<evidence type="ECO:0000313" key="2">
    <source>
        <dbReference type="EMBL" id="KAF2264444.1"/>
    </source>
</evidence>
<dbReference type="AlphaFoldDB" id="A0A9P4K7X7"/>
<dbReference type="OrthoDB" id="4520428at2759"/>
<proteinExistence type="predicted"/>
<reference evidence="3" key="1">
    <citation type="journal article" date="2020" name="Stud. Mycol.">
        <title>101 Dothideomycetes genomes: A test case for predicting lifestyles and emergence of pathogens.</title>
        <authorList>
            <person name="Haridas S."/>
            <person name="Albert R."/>
            <person name="Binder M."/>
            <person name="Bloem J."/>
            <person name="LaButti K."/>
            <person name="Salamov A."/>
            <person name="Andreopoulos B."/>
            <person name="Baker S."/>
            <person name="Barry K."/>
            <person name="Bills G."/>
            <person name="Bluhm B."/>
            <person name="Cannon C."/>
            <person name="Castanera R."/>
            <person name="Culley D."/>
            <person name="Daum C."/>
            <person name="Ezra D."/>
            <person name="Gonzalez J."/>
            <person name="Henrissat B."/>
            <person name="Kuo A."/>
            <person name="Liang C."/>
            <person name="Lipzen A."/>
            <person name="Lutzoni F."/>
            <person name="Magnuson J."/>
            <person name="Mondo S."/>
            <person name="Nolan M."/>
            <person name="Ohm R."/>
            <person name="Pangilinan J."/>
            <person name="Park H.-J."/>
            <person name="Ramirez L."/>
            <person name="Alfaro M."/>
            <person name="Sun H."/>
            <person name="Tritt A."/>
            <person name="Yoshinaga Y."/>
            <person name="Zwiers L.-H."/>
            <person name="Turgeon B."/>
            <person name="Goodwin S."/>
            <person name="Spatafora J."/>
            <person name="Crous P."/>
            <person name="Grigoriev I."/>
        </authorList>
    </citation>
    <scope>NUCLEOTIDE SEQUENCE [LARGE SCALE GENOMIC DNA]</scope>
    <source>
        <strain evidence="3">CBS 304.66</strain>
    </source>
</reference>
<dbReference type="PANTHER" id="PTHR40624">
    <property type="entry name" value="BIOSYNTHESIS MONOOXYGENASE, PUTATIVE (AFU_ORTHOLOGUE AFUA_1G12025)-RELATED"/>
    <property type="match status" value="1"/>
</dbReference>
<feature type="domain" description="ABM" evidence="1">
    <location>
        <begin position="4"/>
        <end position="102"/>
    </location>
</feature>
<protein>
    <recommendedName>
        <fullName evidence="1">ABM domain-containing protein</fullName>
    </recommendedName>
</protein>
<dbReference type="InterPro" id="IPR007138">
    <property type="entry name" value="ABM_dom"/>
</dbReference>
<comment type="caution">
    <text evidence="2">The sequence shown here is derived from an EMBL/GenBank/DDBJ whole genome shotgun (WGS) entry which is preliminary data.</text>
</comment>
<gene>
    <name evidence="2" type="ORF">CC78DRAFT_568364</name>
</gene>
<organism evidence="2 3">
    <name type="scientific">Lojkania enalia</name>
    <dbReference type="NCBI Taxonomy" id="147567"/>
    <lineage>
        <taxon>Eukaryota</taxon>
        <taxon>Fungi</taxon>
        <taxon>Dikarya</taxon>
        <taxon>Ascomycota</taxon>
        <taxon>Pezizomycotina</taxon>
        <taxon>Dothideomycetes</taxon>
        <taxon>Pleosporomycetidae</taxon>
        <taxon>Pleosporales</taxon>
        <taxon>Pleosporales incertae sedis</taxon>
        <taxon>Lojkania</taxon>
    </lineage>
</organism>
<name>A0A9P4K7X7_9PLEO</name>
<evidence type="ECO:0000313" key="3">
    <source>
        <dbReference type="Proteomes" id="UP000800093"/>
    </source>
</evidence>
<dbReference type="InterPro" id="IPR011008">
    <property type="entry name" value="Dimeric_a/b-barrel"/>
</dbReference>
<dbReference type="PROSITE" id="PS51725">
    <property type="entry name" value="ABM"/>
    <property type="match status" value="1"/>
</dbReference>
<evidence type="ECO:0000259" key="1">
    <source>
        <dbReference type="PROSITE" id="PS51725"/>
    </source>
</evidence>
<keyword evidence="3" id="KW-1185">Reference proteome</keyword>
<dbReference type="PANTHER" id="PTHR40624:SF1">
    <property type="entry name" value="BIOSYNTHESIS MONOOXYGENASE, PUTATIVE (AFU_ORTHOLOGUE AFUA_1G12025)-RELATED"/>
    <property type="match status" value="1"/>
</dbReference>
<dbReference type="Gene3D" id="3.30.70.100">
    <property type="match status" value="1"/>
</dbReference>
<feature type="non-terminal residue" evidence="2">
    <location>
        <position position="218"/>
    </location>
</feature>
<sequence length="218" mass="24004">MPSIVVIAKLLTAGGDARQSVIDALDKVSKYSKANEPGVLRYMLTVPRDSLDDKSVYVFEEYADQAALDAHMGTKATADLIAYFGTNSSLFSGSPDIATCETSSSFARPECATATDPYIAYASIDYKEGTRDEALQGWKYVTSETQNNEPDTLGYGILKDKANTITINSVELYANETYFREVHAKSKAVQDNRAKYGEQVRTAFRLALLKHVAGYLHR</sequence>
<dbReference type="EMBL" id="ML986616">
    <property type="protein sequence ID" value="KAF2264444.1"/>
    <property type="molecule type" value="Genomic_DNA"/>
</dbReference>
<dbReference type="Proteomes" id="UP000800093">
    <property type="component" value="Unassembled WGS sequence"/>
</dbReference>
<accession>A0A9P4K7X7</accession>
<dbReference type="SUPFAM" id="SSF54909">
    <property type="entry name" value="Dimeric alpha+beta barrel"/>
    <property type="match status" value="2"/>
</dbReference>
<dbReference type="Pfam" id="PF03992">
    <property type="entry name" value="ABM"/>
    <property type="match status" value="1"/>
</dbReference>